<feature type="domain" description="MurNAc-LAA" evidence="5">
    <location>
        <begin position="230"/>
        <end position="385"/>
    </location>
</feature>
<dbReference type="SUPFAM" id="SSF53187">
    <property type="entry name" value="Zn-dependent exopeptidases"/>
    <property type="match status" value="1"/>
</dbReference>
<keyword evidence="7" id="KW-1185">Reference proteome</keyword>
<dbReference type="InterPro" id="IPR002508">
    <property type="entry name" value="MurNAc-LAA_cat"/>
</dbReference>
<gene>
    <name evidence="6" type="ORF">Rumeso_02578</name>
</gene>
<feature type="region of interest" description="Disordered" evidence="4">
    <location>
        <begin position="144"/>
        <end position="170"/>
    </location>
</feature>
<name>A0A017HN37_9RHOB</name>
<dbReference type="Gene3D" id="3.40.630.40">
    <property type="entry name" value="Zn-dependent exopeptidases"/>
    <property type="match status" value="1"/>
</dbReference>
<sequence length="400" mass="41373">MGIGAVAKGVLLTLVLVGQPLLAQEAPARLDPAESWIDDRWRGIELSLVLSRAVPWRVFTLDSPRRLVVEVRGVDWAGVETDSLLLGDNATGLTLGEGTSGWARLEVELGRALAVTEAGMTVAEGGSSARLHLVLEVTDDESFAASAAAPPSQEPALASPPAAPPADGTFVVAIDPGHGGVDPGAERAGLKEADLMLALAEELAEALEGAGVVPVLTREEDSFVPLQERMTLARAAGADVLVSLHADALKEEDASGASVYTLTDEAVGEASGKMVERHQGSDLLAGLDLRGEDDAVATALMDLARAGTVPASRRLAQALARELPKAGAALNDHALRQAPLAVLNAADFPSVLLETGFLSDAGDRGRLSTPGGRAPIVRGIVAALTRWAAEEAGRPEPLTR</sequence>
<dbReference type="CDD" id="cd02696">
    <property type="entry name" value="MurNAc-LAA"/>
    <property type="match status" value="1"/>
</dbReference>
<dbReference type="HOGENOM" id="CLU_014322_2_1_5"/>
<dbReference type="PANTHER" id="PTHR30404">
    <property type="entry name" value="N-ACETYLMURAMOYL-L-ALANINE AMIDASE"/>
    <property type="match status" value="1"/>
</dbReference>
<protein>
    <recommendedName>
        <fullName evidence="2">N-acetylmuramoyl-L-alanine amidase</fullName>
        <ecNumber evidence="2">3.5.1.28</ecNumber>
    </recommendedName>
</protein>
<dbReference type="OrthoDB" id="9806267at2"/>
<evidence type="ECO:0000256" key="1">
    <source>
        <dbReference type="ARBA" id="ARBA00001561"/>
    </source>
</evidence>
<dbReference type="EMBL" id="AOSK01000065">
    <property type="protein sequence ID" value="EYD75796.1"/>
    <property type="molecule type" value="Genomic_DNA"/>
</dbReference>
<dbReference type="SMART" id="SM00646">
    <property type="entry name" value="Ami_3"/>
    <property type="match status" value="1"/>
</dbReference>
<organism evidence="6 7">
    <name type="scientific">Rubellimicrobium mesophilum DSM 19309</name>
    <dbReference type="NCBI Taxonomy" id="442562"/>
    <lineage>
        <taxon>Bacteria</taxon>
        <taxon>Pseudomonadati</taxon>
        <taxon>Pseudomonadota</taxon>
        <taxon>Alphaproteobacteria</taxon>
        <taxon>Rhodobacterales</taxon>
        <taxon>Roseobacteraceae</taxon>
        <taxon>Rubellimicrobium</taxon>
    </lineage>
</organism>
<dbReference type="PATRIC" id="fig|442562.3.peg.2540"/>
<dbReference type="GO" id="GO:0008745">
    <property type="term" value="F:N-acetylmuramoyl-L-alanine amidase activity"/>
    <property type="evidence" value="ECO:0007669"/>
    <property type="project" value="UniProtKB-EC"/>
</dbReference>
<evidence type="ECO:0000256" key="3">
    <source>
        <dbReference type="ARBA" id="ARBA00022801"/>
    </source>
</evidence>
<evidence type="ECO:0000256" key="2">
    <source>
        <dbReference type="ARBA" id="ARBA00011901"/>
    </source>
</evidence>
<proteinExistence type="predicted"/>
<dbReference type="PANTHER" id="PTHR30404:SF0">
    <property type="entry name" value="N-ACETYLMURAMOYL-L-ALANINE AMIDASE AMIC"/>
    <property type="match status" value="1"/>
</dbReference>
<dbReference type="RefSeq" id="WP_037277526.1">
    <property type="nucleotide sequence ID" value="NZ_KK088522.1"/>
</dbReference>
<comment type="catalytic activity">
    <reaction evidence="1">
        <text>Hydrolyzes the link between N-acetylmuramoyl residues and L-amino acid residues in certain cell-wall glycopeptides.</text>
        <dbReference type="EC" id="3.5.1.28"/>
    </reaction>
</comment>
<dbReference type="Proteomes" id="UP000019666">
    <property type="component" value="Unassembled WGS sequence"/>
</dbReference>
<dbReference type="Pfam" id="PF01520">
    <property type="entry name" value="Amidase_3"/>
    <property type="match status" value="1"/>
</dbReference>
<evidence type="ECO:0000313" key="6">
    <source>
        <dbReference type="EMBL" id="EYD75796.1"/>
    </source>
</evidence>
<dbReference type="EC" id="3.5.1.28" evidence="2"/>
<evidence type="ECO:0000259" key="5">
    <source>
        <dbReference type="SMART" id="SM00646"/>
    </source>
</evidence>
<keyword evidence="3 6" id="KW-0378">Hydrolase</keyword>
<dbReference type="GO" id="GO:0009253">
    <property type="term" value="P:peptidoglycan catabolic process"/>
    <property type="evidence" value="ECO:0007669"/>
    <property type="project" value="InterPro"/>
</dbReference>
<dbReference type="GO" id="GO:0030288">
    <property type="term" value="C:outer membrane-bounded periplasmic space"/>
    <property type="evidence" value="ECO:0007669"/>
    <property type="project" value="TreeGrafter"/>
</dbReference>
<dbReference type="InterPro" id="IPR050695">
    <property type="entry name" value="N-acetylmuramoyl_amidase_3"/>
</dbReference>
<evidence type="ECO:0000313" key="7">
    <source>
        <dbReference type="Proteomes" id="UP000019666"/>
    </source>
</evidence>
<reference evidence="6 7" key="1">
    <citation type="submission" date="2013-02" db="EMBL/GenBank/DDBJ databases">
        <authorList>
            <person name="Fiebig A."/>
            <person name="Goeker M."/>
            <person name="Klenk H.-P.P."/>
        </authorList>
    </citation>
    <scope>NUCLEOTIDE SEQUENCE [LARGE SCALE GENOMIC DNA]</scope>
    <source>
        <strain evidence="6 7">DSM 19309</strain>
    </source>
</reference>
<accession>A0A017HN37</accession>
<comment type="caution">
    <text evidence="6">The sequence shown here is derived from an EMBL/GenBank/DDBJ whole genome shotgun (WGS) entry which is preliminary data.</text>
</comment>
<dbReference type="STRING" id="442562.Rumeso_02578"/>
<dbReference type="AlphaFoldDB" id="A0A017HN37"/>
<feature type="compositionally biased region" description="Low complexity" evidence="4">
    <location>
        <begin position="144"/>
        <end position="160"/>
    </location>
</feature>
<evidence type="ECO:0000256" key="4">
    <source>
        <dbReference type="SAM" id="MobiDB-lite"/>
    </source>
</evidence>